<dbReference type="RefSeq" id="WP_147212173.1">
    <property type="nucleotide sequence ID" value="NZ_BJYM01000020.1"/>
</dbReference>
<comment type="caution">
    <text evidence="2">The sequence shown here is derived from an EMBL/GenBank/DDBJ whole genome shotgun (WGS) entry which is preliminary data.</text>
</comment>
<organism evidence="2 3">
    <name type="scientific">Oceanobacillus sojae</name>
    <dbReference type="NCBI Taxonomy" id="582851"/>
    <lineage>
        <taxon>Bacteria</taxon>
        <taxon>Bacillati</taxon>
        <taxon>Bacillota</taxon>
        <taxon>Bacilli</taxon>
        <taxon>Bacillales</taxon>
        <taxon>Bacillaceae</taxon>
        <taxon>Oceanobacillus</taxon>
    </lineage>
</organism>
<sequence length="205" mass="23580">MSGFIDGYYRFAVWVTKFAYLNLLWIAFSLLGLGLFGLFPATAAMFAVVRKWINGEKDIPVFHVFWRSYKKEFLKINILGYILAGTGYLMTMEFQILRTQEHIAYTMASFAVVGLFLLLFVIALYLFPIFVHFQLRTLDYIKWALLIGIGHPLLTVFLLGIIIALTYLSFMTIPALLFFFGGSIFAYIIMWGVHLTFSKMEETLA</sequence>
<dbReference type="AlphaFoldDB" id="A0A511ZP87"/>
<dbReference type="OrthoDB" id="2182676at2"/>
<feature type="transmembrane region" description="Helical" evidence="1">
    <location>
        <begin position="103"/>
        <end position="131"/>
    </location>
</feature>
<dbReference type="Pfam" id="PF04854">
    <property type="entry name" value="DUF624"/>
    <property type="match status" value="1"/>
</dbReference>
<proteinExistence type="predicted"/>
<evidence type="ECO:0000313" key="2">
    <source>
        <dbReference type="EMBL" id="GEN89262.1"/>
    </source>
</evidence>
<dbReference type="InterPro" id="IPR006938">
    <property type="entry name" value="DUF624"/>
</dbReference>
<evidence type="ECO:0008006" key="4">
    <source>
        <dbReference type="Google" id="ProtNLM"/>
    </source>
</evidence>
<accession>A0A511ZP87</accession>
<evidence type="ECO:0000256" key="1">
    <source>
        <dbReference type="SAM" id="Phobius"/>
    </source>
</evidence>
<keyword evidence="1" id="KW-0472">Membrane</keyword>
<keyword evidence="1" id="KW-0812">Transmembrane</keyword>
<feature type="transmembrane region" description="Helical" evidence="1">
    <location>
        <begin position="143"/>
        <end position="170"/>
    </location>
</feature>
<reference evidence="2 3" key="1">
    <citation type="submission" date="2019-07" db="EMBL/GenBank/DDBJ databases">
        <title>Whole genome shotgun sequence of Oceanobacillus sojae NBRC 105379.</title>
        <authorList>
            <person name="Hosoyama A."/>
            <person name="Uohara A."/>
            <person name="Ohji S."/>
            <person name="Ichikawa N."/>
        </authorList>
    </citation>
    <scope>NUCLEOTIDE SEQUENCE [LARGE SCALE GENOMIC DNA]</scope>
    <source>
        <strain evidence="2 3">NBRC 105379</strain>
    </source>
</reference>
<dbReference type="Proteomes" id="UP000321558">
    <property type="component" value="Unassembled WGS sequence"/>
</dbReference>
<protein>
    <recommendedName>
        <fullName evidence="4">Membrane protein YesL</fullName>
    </recommendedName>
</protein>
<name>A0A511ZP87_9BACI</name>
<dbReference type="STRING" id="582851.GCA_900162665_03674"/>
<dbReference type="EMBL" id="BJYM01000020">
    <property type="protein sequence ID" value="GEN89262.1"/>
    <property type="molecule type" value="Genomic_DNA"/>
</dbReference>
<feature type="transmembrane region" description="Helical" evidence="1">
    <location>
        <begin position="23"/>
        <end position="49"/>
    </location>
</feature>
<gene>
    <name evidence="2" type="primary">yteU_3</name>
    <name evidence="2" type="ORF">OSO01_40010</name>
</gene>
<keyword evidence="1" id="KW-1133">Transmembrane helix</keyword>
<feature type="transmembrane region" description="Helical" evidence="1">
    <location>
        <begin position="176"/>
        <end position="197"/>
    </location>
</feature>
<keyword evidence="3" id="KW-1185">Reference proteome</keyword>
<evidence type="ECO:0000313" key="3">
    <source>
        <dbReference type="Proteomes" id="UP000321558"/>
    </source>
</evidence>
<feature type="transmembrane region" description="Helical" evidence="1">
    <location>
        <begin position="76"/>
        <end position="97"/>
    </location>
</feature>